<comment type="cofactor">
    <cofactor evidence="2">
        <name>Mg(2+)</name>
        <dbReference type="ChEBI" id="CHEBI:18420"/>
    </cofactor>
</comment>
<dbReference type="AlphaFoldDB" id="A0AAD5DV42"/>
<dbReference type="EMBL" id="JADXDR010000045">
    <property type="protein sequence ID" value="KAI7842979.1"/>
    <property type="molecule type" value="Genomic_DNA"/>
</dbReference>
<evidence type="ECO:0000259" key="14">
    <source>
        <dbReference type="PROSITE" id="PS51462"/>
    </source>
</evidence>
<name>A0AAD5DV42_9CHLO</name>
<dbReference type="GO" id="GO:0008893">
    <property type="term" value="F:guanosine-3',5'-bis(diphosphate) 3'-diphosphatase activity"/>
    <property type="evidence" value="ECO:0007669"/>
    <property type="project" value="UniProtKB-ARBA"/>
</dbReference>
<reference evidence="15" key="1">
    <citation type="submission" date="2020-11" db="EMBL/GenBank/DDBJ databases">
        <title>Chlorella ohadii genome sequencing and assembly.</title>
        <authorList>
            <person name="Murik O."/>
            <person name="Treves H."/>
            <person name="Kedem I."/>
            <person name="Shotland Y."/>
            <person name="Kaplan A."/>
        </authorList>
    </citation>
    <scope>NUCLEOTIDE SEQUENCE</scope>
    <source>
        <strain evidence="15">1</strain>
    </source>
</reference>
<feature type="transmembrane region" description="Helical" evidence="13">
    <location>
        <begin position="137"/>
        <end position="158"/>
    </location>
</feature>
<evidence type="ECO:0000313" key="16">
    <source>
        <dbReference type="Proteomes" id="UP001205105"/>
    </source>
</evidence>
<dbReference type="SUPFAM" id="SSF55811">
    <property type="entry name" value="Nudix"/>
    <property type="match status" value="1"/>
</dbReference>
<evidence type="ECO:0000256" key="7">
    <source>
        <dbReference type="ARBA" id="ARBA00022801"/>
    </source>
</evidence>
<comment type="subcellular location">
    <subcellularLocation>
        <location evidence="3">Membrane</location>
        <topology evidence="3">Multi-pass membrane protein</topology>
    </subcellularLocation>
</comment>
<dbReference type="Gene3D" id="3.90.79.10">
    <property type="entry name" value="Nucleoside Triphosphate Pyrophosphohydrolase"/>
    <property type="match status" value="1"/>
</dbReference>
<dbReference type="GO" id="GO:0005737">
    <property type="term" value="C:cytoplasm"/>
    <property type="evidence" value="ECO:0007669"/>
    <property type="project" value="UniProtKB-ARBA"/>
</dbReference>
<dbReference type="InterPro" id="IPR000086">
    <property type="entry name" value="NUDIX_hydrolase_dom"/>
</dbReference>
<keyword evidence="11" id="KW-0464">Manganese</keyword>
<keyword evidence="8" id="KW-0460">Magnesium</keyword>
<evidence type="ECO:0000256" key="6">
    <source>
        <dbReference type="ARBA" id="ARBA00022723"/>
    </source>
</evidence>
<dbReference type="GO" id="GO:0015938">
    <property type="term" value="P:coenzyme A catabolic process"/>
    <property type="evidence" value="ECO:0007669"/>
    <property type="project" value="TreeGrafter"/>
</dbReference>
<evidence type="ECO:0000256" key="2">
    <source>
        <dbReference type="ARBA" id="ARBA00001946"/>
    </source>
</evidence>
<evidence type="ECO:0000256" key="11">
    <source>
        <dbReference type="ARBA" id="ARBA00023211"/>
    </source>
</evidence>
<feature type="compositionally biased region" description="Polar residues" evidence="12">
    <location>
        <begin position="511"/>
        <end position="520"/>
    </location>
</feature>
<evidence type="ECO:0000256" key="3">
    <source>
        <dbReference type="ARBA" id="ARBA00004141"/>
    </source>
</evidence>
<comment type="cofactor">
    <cofactor evidence="1">
        <name>Mn(2+)</name>
        <dbReference type="ChEBI" id="CHEBI:29035"/>
    </cofactor>
</comment>
<feature type="transmembrane region" description="Helical" evidence="13">
    <location>
        <begin position="68"/>
        <end position="93"/>
    </location>
</feature>
<accession>A0AAD5DV42</accession>
<keyword evidence="10 13" id="KW-0472">Membrane</keyword>
<proteinExistence type="inferred from homology"/>
<dbReference type="InterPro" id="IPR045121">
    <property type="entry name" value="CoAse"/>
</dbReference>
<keyword evidence="6" id="KW-0479">Metal-binding</keyword>
<dbReference type="GO" id="GO:0016020">
    <property type="term" value="C:membrane"/>
    <property type="evidence" value="ECO:0007669"/>
    <property type="project" value="UniProtKB-SubCell"/>
</dbReference>
<keyword evidence="16" id="KW-1185">Reference proteome</keyword>
<dbReference type="Pfam" id="PF01184">
    <property type="entry name" value="Gpr1_Fun34_YaaH"/>
    <property type="match status" value="1"/>
</dbReference>
<dbReference type="Proteomes" id="UP001205105">
    <property type="component" value="Unassembled WGS sequence"/>
</dbReference>
<evidence type="ECO:0000256" key="9">
    <source>
        <dbReference type="ARBA" id="ARBA00022989"/>
    </source>
</evidence>
<evidence type="ECO:0000256" key="5">
    <source>
        <dbReference type="ARBA" id="ARBA00022692"/>
    </source>
</evidence>
<evidence type="ECO:0000256" key="12">
    <source>
        <dbReference type="SAM" id="MobiDB-lite"/>
    </source>
</evidence>
<evidence type="ECO:0000256" key="10">
    <source>
        <dbReference type="ARBA" id="ARBA00023136"/>
    </source>
</evidence>
<comment type="similarity">
    <text evidence="4">Belongs to the acetate uptake transporter (AceTr) (TC 2.A.96) family.</text>
</comment>
<organism evidence="15 16">
    <name type="scientific">Chlorella ohadii</name>
    <dbReference type="NCBI Taxonomy" id="2649997"/>
    <lineage>
        <taxon>Eukaryota</taxon>
        <taxon>Viridiplantae</taxon>
        <taxon>Chlorophyta</taxon>
        <taxon>core chlorophytes</taxon>
        <taxon>Trebouxiophyceae</taxon>
        <taxon>Chlorellales</taxon>
        <taxon>Chlorellaceae</taxon>
        <taxon>Chlorella clade</taxon>
        <taxon>Chlorella</taxon>
    </lineage>
</organism>
<sequence length="520" mass="54136">MTGSRIANPGPLGLAGFALTTALLQGGVTAITEPGTSFLVYGFAFAFGGAAQALAGIFAFNRGNLLPAVAFVCYGAWWIGFAINGTLVAAGIYPPPAHDGEKMMLALWGECRALFLLLSIVFFLLAGGVANPHAHKAAGWIGLVVSAIAFYIAAAELLNELYNKTVLPLGVCNPGAAILPRFRCAVGAVPLLGPMYLRAVTHEDQLAGYAPVATAAHTSDAGPSIPSASIDLAPAYRNKQKAAAADGVEEVSGKYAAVLVPLFEDPASGEVHVVLNQRSSKLKTHSGEVCFPGGKREPGDADDISTALREAQEELGLDPACVQVIACLPPFLSKHLLSVTPVIAVIPPHQQFHPNPQEVESVFTAPLHRFLQAGPGYSHRDVEWQPGMPYRLHYFEHESQGRSYTIWGLTAGMLIVTAEKAFGLPPAFLPNPPNALPYTALAFEKGKLVLRTEAVGAPSGDALGIAADAAAAESPRSAAQAGAVVTDSEAAAALGAEEEGSSGDEAVGDALQQQRRQGAV</sequence>
<dbReference type="CDD" id="cd03426">
    <property type="entry name" value="NUDIX_CoAse_Nudt7"/>
    <property type="match status" value="1"/>
</dbReference>
<dbReference type="InterPro" id="IPR000791">
    <property type="entry name" value="Gpr1/Fun34/SatP-like"/>
</dbReference>
<feature type="region of interest" description="Disordered" evidence="12">
    <location>
        <begin position="493"/>
        <end position="520"/>
    </location>
</feature>
<keyword evidence="9 13" id="KW-1133">Transmembrane helix</keyword>
<dbReference type="InterPro" id="IPR015797">
    <property type="entry name" value="NUDIX_hydrolase-like_dom_sf"/>
</dbReference>
<keyword evidence="7" id="KW-0378">Hydrolase</keyword>
<dbReference type="FunFam" id="3.90.79.10:FF:000036">
    <property type="entry name" value="Nudix hydrolase 11"/>
    <property type="match status" value="1"/>
</dbReference>
<dbReference type="Pfam" id="PF00293">
    <property type="entry name" value="NUDIX"/>
    <property type="match status" value="1"/>
</dbReference>
<dbReference type="PANTHER" id="PTHR12992">
    <property type="entry name" value="NUDIX HYDROLASE"/>
    <property type="match status" value="1"/>
</dbReference>
<evidence type="ECO:0000256" key="13">
    <source>
        <dbReference type="SAM" id="Phobius"/>
    </source>
</evidence>
<gene>
    <name evidence="15" type="ORF">COHA_003384</name>
</gene>
<protein>
    <recommendedName>
        <fullName evidence="14">Nudix hydrolase domain-containing protein</fullName>
    </recommendedName>
</protein>
<dbReference type="GO" id="GO:0010945">
    <property type="term" value="F:coenzyme A diphosphatase activity"/>
    <property type="evidence" value="ECO:0007669"/>
    <property type="project" value="InterPro"/>
</dbReference>
<dbReference type="GO" id="GO:0015937">
    <property type="term" value="P:coenzyme A biosynthetic process"/>
    <property type="evidence" value="ECO:0007669"/>
    <property type="project" value="UniProtKB-ARBA"/>
</dbReference>
<dbReference type="PANTHER" id="PTHR12992:SF24">
    <property type="entry name" value="PEROXISOMAL COENZYME A DIPHOSPHATASE NUDT7"/>
    <property type="match status" value="1"/>
</dbReference>
<dbReference type="GO" id="GO:0046872">
    <property type="term" value="F:metal ion binding"/>
    <property type="evidence" value="ECO:0007669"/>
    <property type="project" value="UniProtKB-KW"/>
</dbReference>
<evidence type="ECO:0000256" key="8">
    <source>
        <dbReference type="ARBA" id="ARBA00022842"/>
    </source>
</evidence>
<evidence type="ECO:0000256" key="4">
    <source>
        <dbReference type="ARBA" id="ARBA00005587"/>
    </source>
</evidence>
<dbReference type="NCBIfam" id="NF038013">
    <property type="entry name" value="AceTr_1"/>
    <property type="match status" value="1"/>
</dbReference>
<evidence type="ECO:0000256" key="1">
    <source>
        <dbReference type="ARBA" id="ARBA00001936"/>
    </source>
</evidence>
<keyword evidence="5 13" id="KW-0812">Transmembrane</keyword>
<dbReference type="PROSITE" id="PS51462">
    <property type="entry name" value="NUDIX"/>
    <property type="match status" value="1"/>
</dbReference>
<comment type="caution">
    <text evidence="15">The sequence shown here is derived from an EMBL/GenBank/DDBJ whole genome shotgun (WGS) entry which is preliminary data.</text>
</comment>
<feature type="transmembrane region" description="Helical" evidence="13">
    <location>
        <begin position="40"/>
        <end position="61"/>
    </location>
</feature>
<feature type="transmembrane region" description="Helical" evidence="13">
    <location>
        <begin position="113"/>
        <end position="130"/>
    </location>
</feature>
<evidence type="ECO:0000313" key="15">
    <source>
        <dbReference type="EMBL" id="KAI7842979.1"/>
    </source>
</evidence>
<feature type="domain" description="Nudix hydrolase" evidence="14">
    <location>
        <begin position="253"/>
        <end position="387"/>
    </location>
</feature>